<dbReference type="RefSeq" id="WP_183664316.1">
    <property type="nucleotide sequence ID" value="NZ_JACHXN010000020.1"/>
</dbReference>
<dbReference type="AlphaFoldDB" id="A0A839UFA7"/>
<dbReference type="PROSITE" id="PS01081">
    <property type="entry name" value="HTH_TETR_1"/>
    <property type="match status" value="1"/>
</dbReference>
<reference evidence="6 7" key="1">
    <citation type="submission" date="2020-08" db="EMBL/GenBank/DDBJ databases">
        <title>Genomic Encyclopedia of Type Strains, Phase III (KMG-III): the genomes of soil and plant-associated and newly described type strains.</title>
        <authorList>
            <person name="Whitman W."/>
        </authorList>
    </citation>
    <scope>NUCLEOTIDE SEQUENCE [LARGE SCALE GENOMIC DNA]</scope>
    <source>
        <strain evidence="6 7">CECT 7015</strain>
    </source>
</reference>
<dbReference type="Proteomes" id="UP000554520">
    <property type="component" value="Unassembled WGS sequence"/>
</dbReference>
<dbReference type="PROSITE" id="PS50977">
    <property type="entry name" value="HTH_TETR_2"/>
    <property type="match status" value="1"/>
</dbReference>
<evidence type="ECO:0000313" key="7">
    <source>
        <dbReference type="Proteomes" id="UP000554520"/>
    </source>
</evidence>
<dbReference type="EMBL" id="JACHXN010000020">
    <property type="protein sequence ID" value="MBB3148483.1"/>
    <property type="molecule type" value="Genomic_DNA"/>
</dbReference>
<evidence type="ECO:0000259" key="5">
    <source>
        <dbReference type="PROSITE" id="PS50977"/>
    </source>
</evidence>
<accession>A0A839UFA7</accession>
<evidence type="ECO:0000256" key="3">
    <source>
        <dbReference type="ARBA" id="ARBA00023163"/>
    </source>
</evidence>
<evidence type="ECO:0000256" key="4">
    <source>
        <dbReference type="PROSITE-ProRule" id="PRU00335"/>
    </source>
</evidence>
<dbReference type="PANTHER" id="PTHR30055:SF148">
    <property type="entry name" value="TETR-FAMILY TRANSCRIPTIONAL REGULATOR"/>
    <property type="match status" value="1"/>
</dbReference>
<dbReference type="InterPro" id="IPR050109">
    <property type="entry name" value="HTH-type_TetR-like_transc_reg"/>
</dbReference>
<dbReference type="GO" id="GO:0000976">
    <property type="term" value="F:transcription cis-regulatory region binding"/>
    <property type="evidence" value="ECO:0007669"/>
    <property type="project" value="TreeGrafter"/>
</dbReference>
<dbReference type="SUPFAM" id="SSF46689">
    <property type="entry name" value="Homeodomain-like"/>
    <property type="match status" value="1"/>
</dbReference>
<dbReference type="InterPro" id="IPR009057">
    <property type="entry name" value="Homeodomain-like_sf"/>
</dbReference>
<keyword evidence="1" id="KW-0805">Transcription regulation</keyword>
<keyword evidence="7" id="KW-1185">Reference proteome</keyword>
<dbReference type="InterPro" id="IPR011075">
    <property type="entry name" value="TetR_C"/>
</dbReference>
<evidence type="ECO:0000256" key="1">
    <source>
        <dbReference type="ARBA" id="ARBA00023015"/>
    </source>
</evidence>
<dbReference type="SUPFAM" id="SSF48498">
    <property type="entry name" value="Tetracyclin repressor-like, C-terminal domain"/>
    <property type="match status" value="1"/>
</dbReference>
<dbReference type="PANTHER" id="PTHR30055">
    <property type="entry name" value="HTH-TYPE TRANSCRIPTIONAL REGULATOR RUTR"/>
    <property type="match status" value="1"/>
</dbReference>
<dbReference type="InterPro" id="IPR023772">
    <property type="entry name" value="DNA-bd_HTH_TetR-type_CS"/>
</dbReference>
<protein>
    <submittedName>
        <fullName evidence="6">AcrR family transcriptional regulator</fullName>
    </submittedName>
</protein>
<dbReference type="GO" id="GO:0003700">
    <property type="term" value="F:DNA-binding transcription factor activity"/>
    <property type="evidence" value="ECO:0007669"/>
    <property type="project" value="TreeGrafter"/>
</dbReference>
<keyword evidence="3" id="KW-0804">Transcription</keyword>
<proteinExistence type="predicted"/>
<dbReference type="Pfam" id="PF00440">
    <property type="entry name" value="TetR_N"/>
    <property type="match status" value="1"/>
</dbReference>
<dbReference type="InterPro" id="IPR036271">
    <property type="entry name" value="Tet_transcr_reg_TetR-rel_C_sf"/>
</dbReference>
<dbReference type="Gene3D" id="1.10.357.10">
    <property type="entry name" value="Tetracycline Repressor, domain 2"/>
    <property type="match status" value="1"/>
</dbReference>
<feature type="domain" description="HTH tetR-type" evidence="5">
    <location>
        <begin position="19"/>
        <end position="79"/>
    </location>
</feature>
<name>A0A839UFA7_9HYPH</name>
<evidence type="ECO:0000313" key="6">
    <source>
        <dbReference type="EMBL" id="MBB3148483.1"/>
    </source>
</evidence>
<organism evidence="6 7">
    <name type="scientific">Phyllobacterium trifolii</name>
    <dbReference type="NCBI Taxonomy" id="300193"/>
    <lineage>
        <taxon>Bacteria</taxon>
        <taxon>Pseudomonadati</taxon>
        <taxon>Pseudomonadota</taxon>
        <taxon>Alphaproteobacteria</taxon>
        <taxon>Hyphomicrobiales</taxon>
        <taxon>Phyllobacteriaceae</taxon>
        <taxon>Phyllobacterium</taxon>
    </lineage>
</organism>
<feature type="DNA-binding region" description="H-T-H motif" evidence="4">
    <location>
        <begin position="42"/>
        <end position="61"/>
    </location>
</feature>
<comment type="caution">
    <text evidence="6">The sequence shown here is derived from an EMBL/GenBank/DDBJ whole genome shotgun (WGS) entry which is preliminary data.</text>
</comment>
<gene>
    <name evidence="6" type="ORF">FHS21_004931</name>
</gene>
<keyword evidence="2 4" id="KW-0238">DNA-binding</keyword>
<sequence length="205" mass="22908">MRLIQADVSRPVVGRPRDPRTQQDILKAAASILLEEGYRALTMERLAVRAGVGKTTVYRRWKSMFDLVSDLLDEANSAWPMPQAKSDNITDDLRTLYRSWISGMSGAGKIIPILIAEGIQNPELANLLHQRFILPRRLLAVAMIERAISRGEISSAVDSGTAIDMFMGRLWYRQLITGQEIGEDDESKAISLMLWGLRGNGSRPD</sequence>
<evidence type="ECO:0000256" key="2">
    <source>
        <dbReference type="ARBA" id="ARBA00023125"/>
    </source>
</evidence>
<dbReference type="Pfam" id="PF16859">
    <property type="entry name" value="TetR_C_11"/>
    <property type="match status" value="1"/>
</dbReference>
<dbReference type="PRINTS" id="PR00455">
    <property type="entry name" value="HTHTETR"/>
</dbReference>
<dbReference type="Gene3D" id="1.10.10.60">
    <property type="entry name" value="Homeodomain-like"/>
    <property type="match status" value="1"/>
</dbReference>
<dbReference type="InterPro" id="IPR001647">
    <property type="entry name" value="HTH_TetR"/>
</dbReference>